<keyword evidence="4 12" id="KW-0548">Nucleotidyltransferase</keyword>
<dbReference type="NCBIfam" id="TIGR01479">
    <property type="entry name" value="GMP_PMI"/>
    <property type="match status" value="1"/>
</dbReference>
<dbReference type="GO" id="GO:0004475">
    <property type="term" value="F:mannose-1-phosphate guanylyltransferase (GTP) activity"/>
    <property type="evidence" value="ECO:0007669"/>
    <property type="project" value="UniProtKB-EC"/>
</dbReference>
<dbReference type="GO" id="GO:0016853">
    <property type="term" value="F:isomerase activity"/>
    <property type="evidence" value="ECO:0007669"/>
    <property type="project" value="UniProtKB-KW"/>
</dbReference>
<dbReference type="Pfam" id="PF22640">
    <property type="entry name" value="ManC_GMP_beta-helix"/>
    <property type="match status" value="1"/>
</dbReference>
<evidence type="ECO:0000259" key="10">
    <source>
        <dbReference type="Pfam" id="PF01050"/>
    </source>
</evidence>
<dbReference type="GO" id="GO:0005525">
    <property type="term" value="F:GTP binding"/>
    <property type="evidence" value="ECO:0007669"/>
    <property type="project" value="UniProtKB-KW"/>
</dbReference>
<feature type="domain" description="Nucleotidyl transferase" evidence="9">
    <location>
        <begin position="5"/>
        <end position="294"/>
    </location>
</feature>
<dbReference type="InterPro" id="IPR001538">
    <property type="entry name" value="Man6P_isomerase-2_C"/>
</dbReference>
<comment type="caution">
    <text evidence="12">The sequence shown here is derived from an EMBL/GenBank/DDBJ whole genome shotgun (WGS) entry which is preliminary data.</text>
</comment>
<protein>
    <recommendedName>
        <fullName evidence="2">mannose-1-phosphate guanylyltransferase</fullName>
        <ecNumber evidence="2">2.7.7.13</ecNumber>
    </recommendedName>
</protein>
<gene>
    <name evidence="12" type="ORF">EOI86_05395</name>
</gene>
<dbReference type="AlphaFoldDB" id="A0A437QW16"/>
<feature type="domain" description="Mannose-6-phosphate isomerase type II C-terminal" evidence="10">
    <location>
        <begin position="362"/>
        <end position="476"/>
    </location>
</feature>
<dbReference type="EC" id="2.7.7.13" evidence="2"/>
<sequence length="481" mass="52147">MTLYPVILSGGSGTRLWPLSRATFPKQFLALTAGDTNGAVEDLTLLQQTAMRFAVKSRYGAPVTISNDEHRFLVAEQLRAADIDRAEIILEPCARNTAPAAIVAALHIAAKDPEGVMILLPSDHIIRDTEGLHRGLAAAAEAARQGYLVTFGMTATKPETGYGYIKQGAALPAIPGAFTVDRFVEKPQRERAEAMLAEGGFAWNSGMFVLRVDTFLAEAERLVPAMVAACRDALAGARTDLDFLRLSAEAFAACPSESIDVAIMEQTAKAAVVPTEIGWSDVGAWQALWELSPRDDAGNVIAGDVNLRDTKESYLRAEDGKSLAVIGMEGVTVVATGDAVLVAQSDRTAEVKDLVAEMTAAGKKQAREHPLVYRPWGSYQDIDAGPGFRVKRLIVKPGATLSLQRHQYRSEHWVVVTGVAKVTRGDKVIVLRENESTFIPVMEQHRLENPGEEALHLIEVQVGSYVGEDDIERLEDTYGRT</sequence>
<evidence type="ECO:0000256" key="5">
    <source>
        <dbReference type="ARBA" id="ARBA00022741"/>
    </source>
</evidence>
<dbReference type="InterPro" id="IPR011051">
    <property type="entry name" value="RmlC_Cupin_sf"/>
</dbReference>
<dbReference type="GO" id="GO:0009298">
    <property type="term" value="P:GDP-mannose biosynthetic process"/>
    <property type="evidence" value="ECO:0007669"/>
    <property type="project" value="TreeGrafter"/>
</dbReference>
<dbReference type="PANTHER" id="PTHR46390">
    <property type="entry name" value="MANNOSE-1-PHOSPHATE GUANYLYLTRANSFERASE"/>
    <property type="match status" value="1"/>
</dbReference>
<dbReference type="SUPFAM" id="SSF53448">
    <property type="entry name" value="Nucleotide-diphospho-sugar transferases"/>
    <property type="match status" value="1"/>
</dbReference>
<dbReference type="Gene3D" id="3.90.550.10">
    <property type="entry name" value="Spore Coat Polysaccharide Biosynthesis Protein SpsA, Chain A"/>
    <property type="match status" value="1"/>
</dbReference>
<dbReference type="InterPro" id="IPR029044">
    <property type="entry name" value="Nucleotide-diphossugar_trans"/>
</dbReference>
<dbReference type="InterPro" id="IPR005835">
    <property type="entry name" value="NTP_transferase_dom"/>
</dbReference>
<evidence type="ECO:0000313" key="13">
    <source>
        <dbReference type="Proteomes" id="UP000287447"/>
    </source>
</evidence>
<dbReference type="RefSeq" id="WP_127764080.1">
    <property type="nucleotide sequence ID" value="NZ_SADE01000001.1"/>
</dbReference>
<evidence type="ECO:0000256" key="3">
    <source>
        <dbReference type="ARBA" id="ARBA00022679"/>
    </source>
</evidence>
<comment type="catalytic activity">
    <reaction evidence="7">
        <text>alpha-D-mannose 1-phosphate + GTP + H(+) = GDP-alpha-D-mannose + diphosphate</text>
        <dbReference type="Rhea" id="RHEA:15229"/>
        <dbReference type="ChEBI" id="CHEBI:15378"/>
        <dbReference type="ChEBI" id="CHEBI:33019"/>
        <dbReference type="ChEBI" id="CHEBI:37565"/>
        <dbReference type="ChEBI" id="CHEBI:57527"/>
        <dbReference type="ChEBI" id="CHEBI:58409"/>
        <dbReference type="EC" id="2.7.7.13"/>
    </reaction>
</comment>
<evidence type="ECO:0000313" key="12">
    <source>
        <dbReference type="EMBL" id="RVU38708.1"/>
    </source>
</evidence>
<dbReference type="EMBL" id="SADE01000001">
    <property type="protein sequence ID" value="RVU38708.1"/>
    <property type="molecule type" value="Genomic_DNA"/>
</dbReference>
<accession>A0A437QW16</accession>
<dbReference type="Gene3D" id="2.60.120.10">
    <property type="entry name" value="Jelly Rolls"/>
    <property type="match status" value="1"/>
</dbReference>
<dbReference type="InterPro" id="IPR049577">
    <property type="entry name" value="GMPP_N"/>
</dbReference>
<dbReference type="OrthoDB" id="9806359at2"/>
<keyword evidence="5" id="KW-0547">Nucleotide-binding</keyword>
<dbReference type="InterPro" id="IPR014710">
    <property type="entry name" value="RmlC-like_jellyroll"/>
</dbReference>
<dbReference type="InterPro" id="IPR054566">
    <property type="entry name" value="ManC/GMP-like_b-helix"/>
</dbReference>
<evidence type="ECO:0000256" key="2">
    <source>
        <dbReference type="ARBA" id="ARBA00012387"/>
    </source>
</evidence>
<dbReference type="PANTHER" id="PTHR46390:SF1">
    <property type="entry name" value="MANNOSE-1-PHOSPHATE GUANYLYLTRANSFERASE"/>
    <property type="match status" value="1"/>
</dbReference>
<dbReference type="Proteomes" id="UP000287447">
    <property type="component" value="Unassembled WGS sequence"/>
</dbReference>
<evidence type="ECO:0000256" key="1">
    <source>
        <dbReference type="ARBA" id="ARBA00006115"/>
    </source>
</evidence>
<keyword evidence="12" id="KW-0413">Isomerase</keyword>
<evidence type="ECO:0000259" key="9">
    <source>
        <dbReference type="Pfam" id="PF00483"/>
    </source>
</evidence>
<keyword evidence="3 12" id="KW-0808">Transferase</keyword>
<evidence type="ECO:0000256" key="6">
    <source>
        <dbReference type="ARBA" id="ARBA00023134"/>
    </source>
</evidence>
<reference evidence="13" key="1">
    <citation type="submission" date="2019-01" db="EMBL/GenBank/DDBJ databases">
        <title>Gri0909 isolated from a small marine red alga.</title>
        <authorList>
            <person name="Kim J."/>
            <person name="Jeong S.E."/>
            <person name="Jeon C.O."/>
        </authorList>
    </citation>
    <scope>NUCLEOTIDE SEQUENCE [LARGE SCALE GENOMIC DNA]</scope>
    <source>
        <strain evidence="13">Gri0909</strain>
    </source>
</reference>
<dbReference type="CDD" id="cd02509">
    <property type="entry name" value="GDP-M1P_Guanylyltransferase"/>
    <property type="match status" value="1"/>
</dbReference>
<dbReference type="FunFam" id="2.60.120.10:FF:000032">
    <property type="entry name" value="Mannose-1-phosphate guanylyltransferase/mannose-6-phosphate isomerase"/>
    <property type="match status" value="1"/>
</dbReference>
<keyword evidence="6" id="KW-0342">GTP-binding</keyword>
<evidence type="ECO:0000256" key="4">
    <source>
        <dbReference type="ARBA" id="ARBA00022695"/>
    </source>
</evidence>
<evidence type="ECO:0000256" key="8">
    <source>
        <dbReference type="RuleBase" id="RU004190"/>
    </source>
</evidence>
<dbReference type="FunFam" id="3.90.550.10:FF:000046">
    <property type="entry name" value="Mannose-1-phosphate guanylyltransferase (GDP)"/>
    <property type="match status" value="1"/>
</dbReference>
<dbReference type="Pfam" id="PF01050">
    <property type="entry name" value="MannoseP_isomer"/>
    <property type="match status" value="1"/>
</dbReference>
<proteinExistence type="inferred from homology"/>
<dbReference type="InterPro" id="IPR006375">
    <property type="entry name" value="Man1P_GuaTrfase/Man6P_Isoase"/>
</dbReference>
<dbReference type="SUPFAM" id="SSF51182">
    <property type="entry name" value="RmlC-like cupins"/>
    <property type="match status" value="1"/>
</dbReference>
<dbReference type="CDD" id="cd02213">
    <property type="entry name" value="cupin_PMI_typeII_C"/>
    <property type="match status" value="1"/>
</dbReference>
<dbReference type="Pfam" id="PF00483">
    <property type="entry name" value="NTP_transferase"/>
    <property type="match status" value="1"/>
</dbReference>
<evidence type="ECO:0000256" key="7">
    <source>
        <dbReference type="ARBA" id="ARBA00047343"/>
    </source>
</evidence>
<name>A0A437QW16_9PROT</name>
<dbReference type="GO" id="GO:0000271">
    <property type="term" value="P:polysaccharide biosynthetic process"/>
    <property type="evidence" value="ECO:0007669"/>
    <property type="project" value="InterPro"/>
</dbReference>
<organism evidence="12 13">
    <name type="scientific">Hwanghaeella grinnelliae</name>
    <dbReference type="NCBI Taxonomy" id="2500179"/>
    <lineage>
        <taxon>Bacteria</taxon>
        <taxon>Pseudomonadati</taxon>
        <taxon>Pseudomonadota</taxon>
        <taxon>Alphaproteobacteria</taxon>
        <taxon>Rhodospirillales</taxon>
        <taxon>Rhodospirillaceae</taxon>
        <taxon>Hwanghaeella</taxon>
    </lineage>
</organism>
<comment type="similarity">
    <text evidence="1 8">Belongs to the mannose-6-phosphate isomerase type 2 family.</text>
</comment>
<feature type="domain" description="MannoseP isomerase/GMP-like beta-helix" evidence="11">
    <location>
        <begin position="309"/>
        <end position="357"/>
    </location>
</feature>
<keyword evidence="13" id="KW-1185">Reference proteome</keyword>
<dbReference type="InterPro" id="IPR051161">
    <property type="entry name" value="Mannose-6P_isomerase_type2"/>
</dbReference>
<evidence type="ECO:0000259" key="11">
    <source>
        <dbReference type="Pfam" id="PF22640"/>
    </source>
</evidence>